<dbReference type="Gene3D" id="3.40.50.11350">
    <property type="match status" value="1"/>
</dbReference>
<proteinExistence type="predicted"/>
<sequence length="292" mass="34267">MIIVKIMGGIGNQMFQYATGRRVAKINNIHLKLDTSSFVKEDKETTPRIFKLDHFNIDTEIATKQDIRYFKKFKKVHTKILGRIYNPLFANDSKYITEIGYGFNPGILNLKDDIYLDGYWQSEKYFKDIRDTLIKEFSLKTPGTAFEEQAQIITNHNAISIHIRRGDYVSNTSLAKNYGVCGLDYYMEAIELVTQKVENPHFFIFSDDISWAKENLKITYSHSYVSSEYIKDYEEIILMSKCKYNIIANSSFSWWGAWLNNNPNKIVIAPKKWFRDESWIPKDIIPETWLRI</sequence>
<name>A0A2H0DYR9_9BACT</name>
<dbReference type="InterPro" id="IPR002516">
    <property type="entry name" value="Glyco_trans_11"/>
</dbReference>
<dbReference type="CDD" id="cd11301">
    <property type="entry name" value="Fut1_Fut2_like"/>
    <property type="match status" value="1"/>
</dbReference>
<gene>
    <name evidence="3" type="ORF">COW81_03280</name>
</gene>
<dbReference type="PANTHER" id="PTHR11927:SF9">
    <property type="entry name" value="L-FUCOSYLTRANSFERASE"/>
    <property type="match status" value="1"/>
</dbReference>
<dbReference type="AlphaFoldDB" id="A0A2H0DYR9"/>
<organism evidence="3 4">
    <name type="scientific">Candidatus Campbellbacteria bacterium CG22_combo_CG10-13_8_21_14_all_36_13</name>
    <dbReference type="NCBI Taxonomy" id="1974529"/>
    <lineage>
        <taxon>Bacteria</taxon>
        <taxon>Candidatus Campbelliibacteriota</taxon>
    </lineage>
</organism>
<keyword evidence="1 3" id="KW-0328">Glycosyltransferase</keyword>
<keyword evidence="2 3" id="KW-0808">Transferase</keyword>
<evidence type="ECO:0000256" key="1">
    <source>
        <dbReference type="ARBA" id="ARBA00022676"/>
    </source>
</evidence>
<evidence type="ECO:0000256" key="2">
    <source>
        <dbReference type="ARBA" id="ARBA00022679"/>
    </source>
</evidence>
<protein>
    <submittedName>
        <fullName evidence="3">Alpha-1,2-fucosyltransferase</fullName>
    </submittedName>
</protein>
<dbReference type="PANTHER" id="PTHR11927">
    <property type="entry name" value="GALACTOSIDE 2-L-FUCOSYLTRANSFERASE"/>
    <property type="match status" value="1"/>
</dbReference>
<evidence type="ECO:0000313" key="4">
    <source>
        <dbReference type="Proteomes" id="UP000231143"/>
    </source>
</evidence>
<dbReference type="GO" id="GO:0016020">
    <property type="term" value="C:membrane"/>
    <property type="evidence" value="ECO:0007669"/>
    <property type="project" value="InterPro"/>
</dbReference>
<dbReference type="Proteomes" id="UP000231143">
    <property type="component" value="Unassembled WGS sequence"/>
</dbReference>
<accession>A0A2H0DYR9</accession>
<evidence type="ECO:0000313" key="3">
    <source>
        <dbReference type="EMBL" id="PIP86859.1"/>
    </source>
</evidence>
<dbReference type="GO" id="GO:0005975">
    <property type="term" value="P:carbohydrate metabolic process"/>
    <property type="evidence" value="ECO:0007669"/>
    <property type="project" value="InterPro"/>
</dbReference>
<dbReference type="EMBL" id="PCTT01000044">
    <property type="protein sequence ID" value="PIP86859.1"/>
    <property type="molecule type" value="Genomic_DNA"/>
</dbReference>
<dbReference type="GO" id="GO:0008107">
    <property type="term" value="F:galactoside 2-alpha-L-fucosyltransferase activity"/>
    <property type="evidence" value="ECO:0007669"/>
    <property type="project" value="InterPro"/>
</dbReference>
<dbReference type="Pfam" id="PF01531">
    <property type="entry name" value="Glyco_transf_11"/>
    <property type="match status" value="1"/>
</dbReference>
<reference evidence="3 4" key="1">
    <citation type="submission" date="2017-09" db="EMBL/GenBank/DDBJ databases">
        <title>Depth-based differentiation of microbial function through sediment-hosted aquifers and enrichment of novel symbionts in the deep terrestrial subsurface.</title>
        <authorList>
            <person name="Probst A.J."/>
            <person name="Ladd B."/>
            <person name="Jarett J.K."/>
            <person name="Geller-Mcgrath D.E."/>
            <person name="Sieber C.M."/>
            <person name="Emerson J.B."/>
            <person name="Anantharaman K."/>
            <person name="Thomas B.C."/>
            <person name="Malmstrom R."/>
            <person name="Stieglmeier M."/>
            <person name="Klingl A."/>
            <person name="Woyke T."/>
            <person name="Ryan C.M."/>
            <person name="Banfield J.F."/>
        </authorList>
    </citation>
    <scope>NUCLEOTIDE SEQUENCE [LARGE SCALE GENOMIC DNA]</scope>
    <source>
        <strain evidence="3">CG22_combo_CG10-13_8_21_14_all_36_13</strain>
    </source>
</reference>
<comment type="caution">
    <text evidence="3">The sequence shown here is derived from an EMBL/GenBank/DDBJ whole genome shotgun (WGS) entry which is preliminary data.</text>
</comment>